<dbReference type="InParanoid" id="A0A1I7VH27"/>
<keyword evidence="1" id="KW-1185">Reference proteome</keyword>
<dbReference type="AlphaFoldDB" id="A0A1I7VH27"/>
<gene>
    <name evidence="2" type="primary">LOAG_07913</name>
</gene>
<reference evidence="1" key="1">
    <citation type="submission" date="2012-04" db="EMBL/GenBank/DDBJ databases">
        <title>The Genome Sequence of Loa loa.</title>
        <authorList>
            <consortium name="The Broad Institute Genome Sequencing Platform"/>
            <consortium name="Broad Institute Genome Sequencing Center for Infectious Disease"/>
            <person name="Nutman T.B."/>
            <person name="Fink D.L."/>
            <person name="Russ C."/>
            <person name="Young S."/>
            <person name="Zeng Q."/>
            <person name="Gargeya S."/>
            <person name="Alvarado L."/>
            <person name="Berlin A."/>
            <person name="Chapman S.B."/>
            <person name="Chen Z."/>
            <person name="Freedman E."/>
            <person name="Gellesch M."/>
            <person name="Goldberg J."/>
            <person name="Griggs A."/>
            <person name="Gujja S."/>
            <person name="Heilman E.R."/>
            <person name="Heiman D."/>
            <person name="Howarth C."/>
            <person name="Mehta T."/>
            <person name="Neiman D."/>
            <person name="Pearson M."/>
            <person name="Roberts A."/>
            <person name="Saif S."/>
            <person name="Shea T."/>
            <person name="Shenoy N."/>
            <person name="Sisk P."/>
            <person name="Stolte C."/>
            <person name="Sykes S."/>
            <person name="White J."/>
            <person name="Yandava C."/>
            <person name="Haas B."/>
            <person name="Henn M.R."/>
            <person name="Nusbaum C."/>
            <person name="Birren B."/>
        </authorList>
    </citation>
    <scope>NUCLEOTIDE SEQUENCE [LARGE SCALE GENOMIC DNA]</scope>
</reference>
<dbReference type="Proteomes" id="UP000095285">
    <property type="component" value="Unassembled WGS sequence"/>
</dbReference>
<name>A0A1I7VH27_LOALO</name>
<protein>
    <submittedName>
        <fullName evidence="2">Uncharacterized protein</fullName>
    </submittedName>
</protein>
<accession>A0A1I7VH27</accession>
<organism evidence="1 2">
    <name type="scientific">Loa loa</name>
    <name type="common">Eye worm</name>
    <name type="synonym">Filaria loa</name>
    <dbReference type="NCBI Taxonomy" id="7209"/>
    <lineage>
        <taxon>Eukaryota</taxon>
        <taxon>Metazoa</taxon>
        <taxon>Ecdysozoa</taxon>
        <taxon>Nematoda</taxon>
        <taxon>Chromadorea</taxon>
        <taxon>Rhabditida</taxon>
        <taxon>Spirurina</taxon>
        <taxon>Spiruromorpha</taxon>
        <taxon>Filarioidea</taxon>
        <taxon>Onchocercidae</taxon>
        <taxon>Loa</taxon>
    </lineage>
</organism>
<proteinExistence type="predicted"/>
<sequence>MRRMTICATALKPRNEQGCANRPEERKNGDHWNEKCKKMCHYRANHNNALCSASKRTGMEECSVEVEKHEKPEIVATTGAEVEQTLINPYERGKSENKLVRIRHKQIDTVGDSLKEKWGIPDILLGIGTIGQLAISNLIKTEESG</sequence>
<reference evidence="2" key="2">
    <citation type="submission" date="2016-11" db="UniProtKB">
        <authorList>
            <consortium name="WormBaseParasite"/>
        </authorList>
    </citation>
    <scope>IDENTIFICATION</scope>
</reference>
<evidence type="ECO:0000313" key="1">
    <source>
        <dbReference type="Proteomes" id="UP000095285"/>
    </source>
</evidence>
<evidence type="ECO:0000313" key="2">
    <source>
        <dbReference type="WBParaSite" id="EN70_2473"/>
    </source>
</evidence>
<dbReference type="OrthoDB" id="5872352at2759"/>
<dbReference type="WBParaSite" id="EN70_2473">
    <property type="protein sequence ID" value="EN70_2473"/>
    <property type="gene ID" value="EN70_2473"/>
</dbReference>